<keyword evidence="1" id="KW-1133">Transmembrane helix</keyword>
<dbReference type="DNASU" id="4540613"/>
<evidence type="ECO:0000256" key="1">
    <source>
        <dbReference type="SAM" id="Phobius"/>
    </source>
</evidence>
<dbReference type="eggNOG" id="ENOG5034C9A">
    <property type="taxonomic scope" value="Bacteria"/>
</dbReference>
<dbReference type="PATRIC" id="fig|386415.7.peg.789"/>
<gene>
    <name evidence="2" type="ordered locus">NT01CX_1684</name>
</gene>
<organism evidence="2 3">
    <name type="scientific">Clostridium novyi (strain NT)</name>
    <dbReference type="NCBI Taxonomy" id="386415"/>
    <lineage>
        <taxon>Bacteria</taxon>
        <taxon>Bacillati</taxon>
        <taxon>Bacillota</taxon>
        <taxon>Clostridia</taxon>
        <taxon>Eubacteriales</taxon>
        <taxon>Clostridiaceae</taxon>
        <taxon>Clostridium</taxon>
    </lineage>
</organism>
<dbReference type="Proteomes" id="UP000008220">
    <property type="component" value="Chromosome"/>
</dbReference>
<dbReference type="AlphaFoldDB" id="A0PZG1"/>
<dbReference type="STRING" id="386415.NT01CX_1684"/>
<dbReference type="HOGENOM" id="CLU_101302_0_0_9"/>
<evidence type="ECO:0008006" key="4">
    <source>
        <dbReference type="Google" id="ProtNLM"/>
    </source>
</evidence>
<keyword evidence="1" id="KW-0812">Transmembrane</keyword>
<evidence type="ECO:0000313" key="3">
    <source>
        <dbReference type="Proteomes" id="UP000008220"/>
    </source>
</evidence>
<keyword evidence="3" id="KW-1185">Reference proteome</keyword>
<accession>A0PZG1</accession>
<reference evidence="2 3" key="1">
    <citation type="journal article" date="2006" name="Nat. Biotechnol.">
        <title>The genome and transcriptomes of the anti-tumor agent Clostridium novyi-NT.</title>
        <authorList>
            <person name="Bettegowda C."/>
            <person name="Huang X."/>
            <person name="Lin J."/>
            <person name="Cheong I."/>
            <person name="Kohli M."/>
            <person name="Szabo S.A."/>
            <person name="Zhang X."/>
            <person name="Diaz L.A. Jr."/>
            <person name="Velculescu V.E."/>
            <person name="Parmigiani G."/>
            <person name="Kinzler K.W."/>
            <person name="Vogelstein B."/>
            <person name="Zhou S."/>
        </authorList>
    </citation>
    <scope>NUCLEOTIDE SEQUENCE [LARGE SCALE GENOMIC DNA]</scope>
    <source>
        <strain evidence="2 3">NT</strain>
    </source>
</reference>
<protein>
    <recommendedName>
        <fullName evidence="4">SPOR domain-containing protein</fullName>
    </recommendedName>
</protein>
<dbReference type="EMBL" id="CP000382">
    <property type="protein sequence ID" value="ABK60810.1"/>
    <property type="molecule type" value="Genomic_DNA"/>
</dbReference>
<proteinExistence type="predicted"/>
<dbReference type="GO" id="GO:0042834">
    <property type="term" value="F:peptidoglycan binding"/>
    <property type="evidence" value="ECO:0007669"/>
    <property type="project" value="InterPro"/>
</dbReference>
<name>A0PZG1_CLONN</name>
<sequence>MKYTRYDLKKNNKKNNSIVFVVSICVVLIVAFVSGTMISNVFIKKSKSTATSEQKNSKQTEQNKKKTNKVDKGITEIDNFTIIQCGVFSKVENADVLKDEIKHFGNPFICEEDQKYKVILGVYSKEEVDKVTKSLDKGKIEYTKVNINPDLENKASLQIAQIINAQLQIVHSFSDNKAKFVQTNQIKEWCSKLDKVNEDEKNYKVLNDLRNNVQKLPEKITRDNLEELNKNLYKNIKLLQ</sequence>
<keyword evidence="1" id="KW-0472">Membrane</keyword>
<dbReference type="KEGG" id="cno:NT01CX_1684"/>
<dbReference type="RefSeq" id="WP_011721770.1">
    <property type="nucleotide sequence ID" value="NC_008593.1"/>
</dbReference>
<feature type="transmembrane region" description="Helical" evidence="1">
    <location>
        <begin position="20"/>
        <end position="43"/>
    </location>
</feature>
<dbReference type="SUPFAM" id="SSF110997">
    <property type="entry name" value="Sporulation related repeat"/>
    <property type="match status" value="1"/>
</dbReference>
<evidence type="ECO:0000313" key="2">
    <source>
        <dbReference type="EMBL" id="ABK60810.1"/>
    </source>
</evidence>
<dbReference type="InterPro" id="IPR036680">
    <property type="entry name" value="SPOR-like_sf"/>
</dbReference>